<comment type="similarity">
    <text evidence="3">Belongs to the methyl-accepting chemotaxis (MCP) protein family.</text>
</comment>
<dbReference type="SMART" id="SM00283">
    <property type="entry name" value="MA"/>
    <property type="match status" value="1"/>
</dbReference>
<reference evidence="8 9" key="2">
    <citation type="journal article" date="2011" name="J. Bacteriol.">
        <title>Genomes of three methylotrophs from a single niche uncover genetic and metabolic divergence of Methylophilaceae.</title>
        <authorList>
            <person name="Lapidus A."/>
            <person name="Clum A."/>
            <person name="Labutti K."/>
            <person name="Kaluzhnaya M.G."/>
            <person name="Lim S."/>
            <person name="Beck D.A."/>
            <person name="Glavina Del Rio T."/>
            <person name="Nolan M."/>
            <person name="Mavromatis K."/>
            <person name="Huntemann M."/>
            <person name="Lucas S."/>
            <person name="Lidstrom M.E."/>
            <person name="Ivanova N."/>
            <person name="Chistoserdova L."/>
        </authorList>
    </citation>
    <scope>NUCLEOTIDE SEQUENCE [LARGE SCALE GENOMIC DNA]</scope>
    <source>
        <strain evidence="9">JLW8 / ATCC BAA-1282 / DSM 17540</strain>
    </source>
</reference>
<keyword evidence="4" id="KW-0807">Transducer</keyword>
<dbReference type="InterPro" id="IPR003660">
    <property type="entry name" value="HAMP_dom"/>
</dbReference>
<proteinExistence type="inferred from homology"/>
<keyword evidence="5" id="KW-0812">Transmembrane</keyword>
<dbReference type="CDD" id="cd17528">
    <property type="entry name" value="HAMP_III"/>
    <property type="match status" value="1"/>
</dbReference>
<feature type="domain" description="HAMP" evidence="7">
    <location>
        <begin position="535"/>
        <end position="587"/>
    </location>
</feature>
<feature type="domain" description="Methyl-accepting transducer" evidence="6">
    <location>
        <begin position="729"/>
        <end position="958"/>
    </location>
</feature>
<dbReference type="PRINTS" id="PR00260">
    <property type="entry name" value="CHEMTRNSDUCR"/>
</dbReference>
<evidence type="ECO:0000313" key="8">
    <source>
        <dbReference type="EMBL" id="ACT47784.1"/>
    </source>
</evidence>
<accession>C6WV35</accession>
<reference evidence="9" key="1">
    <citation type="submission" date="2009-07" db="EMBL/GenBank/DDBJ databases">
        <title>Complete sequence of Methylotenera mobilis JLW8.</title>
        <authorList>
            <consortium name="US DOE Joint Genome Institute"/>
            <person name="Lucas S."/>
            <person name="Copeland A."/>
            <person name="Lapidus A."/>
            <person name="Glavina del Rio T."/>
            <person name="Tice H."/>
            <person name="Bruce D."/>
            <person name="Goodwin L."/>
            <person name="Pitluck S."/>
            <person name="LaButti K.M."/>
            <person name="Clum A."/>
            <person name="Larimer F."/>
            <person name="Land M."/>
            <person name="Hauser L."/>
            <person name="Kyrpides N."/>
            <person name="Mikhailova N."/>
            <person name="Kayluzhnaya M."/>
            <person name="Chistoserdova L."/>
        </authorList>
    </citation>
    <scope>NUCLEOTIDE SEQUENCE [LARGE SCALE GENOMIC DNA]</scope>
    <source>
        <strain evidence="9">JLW8 / ATCC BAA-1282 / DSM 17540</strain>
    </source>
</reference>
<dbReference type="PANTHER" id="PTHR43531">
    <property type="entry name" value="PROTEIN ICFG"/>
    <property type="match status" value="1"/>
</dbReference>
<name>C6WV35_METML</name>
<evidence type="ECO:0000259" key="7">
    <source>
        <dbReference type="PROSITE" id="PS50885"/>
    </source>
</evidence>
<protein>
    <submittedName>
        <fullName evidence="8">Methyl-accepting chemotaxis sensory transducer</fullName>
    </submittedName>
</protein>
<dbReference type="InterPro" id="IPR041395">
    <property type="entry name" value="McpB_HAMP_3rd"/>
</dbReference>
<dbReference type="InterPro" id="IPR004090">
    <property type="entry name" value="Chemotax_Me-accpt_rcpt"/>
</dbReference>
<feature type="domain" description="HAMP" evidence="7">
    <location>
        <begin position="626"/>
        <end position="678"/>
    </location>
</feature>
<dbReference type="SUPFAM" id="SSF58104">
    <property type="entry name" value="Methyl-accepting chemotaxis protein (MCP) signaling domain"/>
    <property type="match status" value="1"/>
</dbReference>
<dbReference type="SMART" id="SM00304">
    <property type="entry name" value="HAMP"/>
    <property type="match status" value="4"/>
</dbReference>
<dbReference type="EMBL" id="CP001672">
    <property type="protein sequence ID" value="ACT47784.1"/>
    <property type="molecule type" value="Genomic_DNA"/>
</dbReference>
<evidence type="ECO:0000256" key="1">
    <source>
        <dbReference type="ARBA" id="ARBA00004370"/>
    </source>
</evidence>
<dbReference type="eggNOG" id="COG0840">
    <property type="taxonomic scope" value="Bacteria"/>
</dbReference>
<evidence type="ECO:0000256" key="3">
    <source>
        <dbReference type="ARBA" id="ARBA00029447"/>
    </source>
</evidence>
<gene>
    <name evidence="8" type="ordered locus">Mmol_0875</name>
</gene>
<dbReference type="Gene3D" id="1.20.120.1530">
    <property type="match status" value="3"/>
</dbReference>
<dbReference type="PROSITE" id="PS50885">
    <property type="entry name" value="HAMP"/>
    <property type="match status" value="2"/>
</dbReference>
<dbReference type="Proteomes" id="UP000002742">
    <property type="component" value="Chromosome"/>
</dbReference>
<dbReference type="CDD" id="cd11386">
    <property type="entry name" value="MCP_signal"/>
    <property type="match status" value="1"/>
</dbReference>
<dbReference type="HOGENOM" id="CLU_000445_107_20_4"/>
<dbReference type="Pfam" id="PF18575">
    <property type="entry name" value="HAMP_N3"/>
    <property type="match status" value="1"/>
</dbReference>
<dbReference type="InterPro" id="IPR004089">
    <property type="entry name" value="MCPsignal_dom"/>
</dbReference>
<dbReference type="PROSITE" id="PS50111">
    <property type="entry name" value="CHEMOTAXIS_TRANSDUC_2"/>
    <property type="match status" value="1"/>
</dbReference>
<keyword evidence="5" id="KW-1133">Transmembrane helix</keyword>
<keyword evidence="9" id="KW-1185">Reference proteome</keyword>
<dbReference type="OrthoDB" id="8530258at2"/>
<dbReference type="GO" id="GO:0004888">
    <property type="term" value="F:transmembrane signaling receptor activity"/>
    <property type="evidence" value="ECO:0007669"/>
    <property type="project" value="InterPro"/>
</dbReference>
<dbReference type="CDD" id="cd17527">
    <property type="entry name" value="HAMP_II"/>
    <property type="match status" value="1"/>
</dbReference>
<evidence type="ECO:0000259" key="6">
    <source>
        <dbReference type="PROSITE" id="PS50111"/>
    </source>
</evidence>
<dbReference type="PANTHER" id="PTHR43531:SF14">
    <property type="entry name" value="METHYL-ACCEPTING CHEMOTAXIS PROTEIN I-RELATED"/>
    <property type="match status" value="1"/>
</dbReference>
<dbReference type="KEGG" id="mmb:Mmol_0875"/>
<evidence type="ECO:0000313" key="9">
    <source>
        <dbReference type="Proteomes" id="UP000002742"/>
    </source>
</evidence>
<dbReference type="RefSeq" id="WP_015831820.1">
    <property type="nucleotide sequence ID" value="NC_012968.1"/>
</dbReference>
<dbReference type="STRING" id="583345.Mmol_0875"/>
<dbReference type="Pfam" id="PF18947">
    <property type="entry name" value="HAMP_2"/>
    <property type="match status" value="3"/>
</dbReference>
<dbReference type="FunFam" id="1.10.287.950:FF:000001">
    <property type="entry name" value="Methyl-accepting chemotaxis sensory transducer"/>
    <property type="match status" value="1"/>
</dbReference>
<feature type="transmembrane region" description="Helical" evidence="5">
    <location>
        <begin position="328"/>
        <end position="350"/>
    </location>
</feature>
<dbReference type="InterPro" id="IPR051310">
    <property type="entry name" value="MCP_chemotaxis"/>
</dbReference>
<feature type="transmembrane region" description="Helical" evidence="5">
    <location>
        <begin position="22"/>
        <end position="41"/>
    </location>
</feature>
<dbReference type="Pfam" id="PF00015">
    <property type="entry name" value="MCPsignal"/>
    <property type="match status" value="1"/>
</dbReference>
<organism evidence="8 9">
    <name type="scientific">Methylotenera mobilis (strain JLW8 / ATCC BAA-1282 / DSM 17540)</name>
    <dbReference type="NCBI Taxonomy" id="583345"/>
    <lineage>
        <taxon>Bacteria</taxon>
        <taxon>Pseudomonadati</taxon>
        <taxon>Pseudomonadota</taxon>
        <taxon>Betaproteobacteria</taxon>
        <taxon>Nitrosomonadales</taxon>
        <taxon>Methylophilaceae</taxon>
        <taxon>Methylotenera</taxon>
    </lineage>
</organism>
<dbReference type="Gene3D" id="1.10.287.950">
    <property type="entry name" value="Methyl-accepting chemotaxis protein"/>
    <property type="match status" value="1"/>
</dbReference>
<dbReference type="GO" id="GO:0007165">
    <property type="term" value="P:signal transduction"/>
    <property type="evidence" value="ECO:0007669"/>
    <property type="project" value="UniProtKB-KW"/>
</dbReference>
<keyword evidence="2" id="KW-0488">Methylation</keyword>
<evidence type="ECO:0000256" key="2">
    <source>
        <dbReference type="ARBA" id="ARBA00022481"/>
    </source>
</evidence>
<evidence type="ECO:0000256" key="4">
    <source>
        <dbReference type="PROSITE-ProRule" id="PRU00284"/>
    </source>
</evidence>
<keyword evidence="5" id="KW-0472">Membrane</keyword>
<dbReference type="GO" id="GO:0005886">
    <property type="term" value="C:plasma membrane"/>
    <property type="evidence" value="ECO:0007669"/>
    <property type="project" value="TreeGrafter"/>
</dbReference>
<sequence length="1024" mass="111367">MSKKNSFNIGSLLSNLSYKRKFTLLGLVTIVPLLVLLFINIDRLNSDKQVTKTELQGVSYLNPLRAFIENVQAHRGMSNSYLSGNLGFVEKIDANEKKSTDLILNIDAIDRELGARFKTTDNWNKIKKDWDKIKSNWGQIKSKSLEISPKDSFTEHTNLINQLLEFSLQVADASTLTLDPEIDTYYLIDIVYLRTINVIENMAKIRGLGAGVASRQVATSDEKLKLSILSNQVEASLKSYEHDMIVLKNYPSTYDEVKPVMSTLQKSISELNTLVKKEIIDTESISLDSKIYFDNATQSINQGYQTYDNLSDMLKNLLAKRLAQQEELLLIVLTLAAITIAIVCIMLFTVSKSIVQATNEAKNLMNDLAQGKLTQHSEGKIFSRDEMGDVIRSAYSLEKTIKNLIDAMQTVSQQHNAGDIDATLNAHQFNGVYAEMALGINQMVSDHIEMNKKAIAVVKAFGEGDLTPPLEKFPGKKAFVNEAIEQVRANINALVVDTHVLVNAAIQGELSTRADASRHQGDFHKIVQGVNNTLDAVINPLNMAAQYVDDIAKGDIPAKITDTYNGDFNAIKNNLNQCIDAVNAMIADTATLVEAAEKGELSTRADTSRHQGDFRKIVEGVNNTLDYVVNPLNIAAQYVDRISKGDIPAHINEPYKGDFNVIKQNLNTCIDAVNRLVTDANMLAEAAAEGRISTRADASQHQGDFRKVVEGVNATLETIVEPIVAVKDAIETITTAANEISTGNNDLSSRTEQQASSLEETAASMEQLASTVKHNAENAKQANQLALSASDIAVKGGSVVSDVVTTMIAINDSARKIEDIISVIDGIAFQTNILALNAAVEAARAGEQGRGFAVVAGEVRNLAQRSASAAKEIKELITDSVNKTAEGTTLVQNAGKTMEEVVISVKHVADIIGEIAAASVEQASGIDLVNEAVTSMDESTQQNAALVEQAAAAAESLVEQANQLASAISAFKLNDTKDTQVARQPSASQQHHTALSVVKSRPEPVQIRKVAIQQANGEGDWEEF</sequence>
<evidence type="ECO:0000256" key="5">
    <source>
        <dbReference type="SAM" id="Phobius"/>
    </source>
</evidence>
<comment type="subcellular location">
    <subcellularLocation>
        <location evidence="1">Membrane</location>
    </subcellularLocation>
</comment>
<dbReference type="GO" id="GO:0006935">
    <property type="term" value="P:chemotaxis"/>
    <property type="evidence" value="ECO:0007669"/>
    <property type="project" value="InterPro"/>
</dbReference>
<dbReference type="AlphaFoldDB" id="C6WV35"/>